<accession>A0A7K1XUS3</accession>
<dbReference type="RefSeq" id="WP_160905222.1">
    <property type="nucleotide sequence ID" value="NZ_WVHS01000001.1"/>
</dbReference>
<sequence length="100" mass="11490">MTPNKASSIRNWIKSMGFKLSKSHILSSRSKKIKYYTLDNFGIYEETPIRKADGKASPSLQDKKFVSWTPWGDNLEITSVRDISRAYAEFIKYNPNLVAL</sequence>
<organism evidence="1 2">
    <name type="scientific">Hufsiella ginkgonis</name>
    <dbReference type="NCBI Taxonomy" id="2695274"/>
    <lineage>
        <taxon>Bacteria</taxon>
        <taxon>Pseudomonadati</taxon>
        <taxon>Bacteroidota</taxon>
        <taxon>Sphingobacteriia</taxon>
        <taxon>Sphingobacteriales</taxon>
        <taxon>Sphingobacteriaceae</taxon>
        <taxon>Hufsiella</taxon>
    </lineage>
</organism>
<proteinExistence type="predicted"/>
<dbReference type="EMBL" id="WVHS01000001">
    <property type="protein sequence ID" value="MXV14236.1"/>
    <property type="molecule type" value="Genomic_DNA"/>
</dbReference>
<gene>
    <name evidence="1" type="ORF">GS398_02915</name>
</gene>
<name>A0A7K1XUS3_9SPHI</name>
<comment type="caution">
    <text evidence="1">The sequence shown here is derived from an EMBL/GenBank/DDBJ whole genome shotgun (WGS) entry which is preliminary data.</text>
</comment>
<keyword evidence="2" id="KW-1185">Reference proteome</keyword>
<reference evidence="1 2" key="1">
    <citation type="submission" date="2019-11" db="EMBL/GenBank/DDBJ databases">
        <title>Pedobacter sp. HMF7056 Genome sequencing and assembly.</title>
        <authorList>
            <person name="Kang H."/>
            <person name="Kim H."/>
            <person name="Joh K."/>
        </authorList>
    </citation>
    <scope>NUCLEOTIDE SEQUENCE [LARGE SCALE GENOMIC DNA]</scope>
    <source>
        <strain evidence="1 2">HMF7056</strain>
    </source>
</reference>
<protein>
    <submittedName>
        <fullName evidence="1">Uncharacterized protein</fullName>
    </submittedName>
</protein>
<dbReference type="Proteomes" id="UP000451233">
    <property type="component" value="Unassembled WGS sequence"/>
</dbReference>
<evidence type="ECO:0000313" key="2">
    <source>
        <dbReference type="Proteomes" id="UP000451233"/>
    </source>
</evidence>
<dbReference type="AlphaFoldDB" id="A0A7K1XUS3"/>
<evidence type="ECO:0000313" key="1">
    <source>
        <dbReference type="EMBL" id="MXV14236.1"/>
    </source>
</evidence>